<evidence type="ECO:0000256" key="16">
    <source>
        <dbReference type="SAM" id="MobiDB-lite"/>
    </source>
</evidence>
<dbReference type="PANTHER" id="PTHR22988">
    <property type="entry name" value="MYOTONIC DYSTROPHY S/T KINASE-RELATED"/>
    <property type="match status" value="1"/>
</dbReference>
<comment type="catalytic activity">
    <reaction evidence="13">
        <text>L-seryl-[protein] + ATP = O-phospho-L-seryl-[protein] + ADP + H(+)</text>
        <dbReference type="Rhea" id="RHEA:17989"/>
        <dbReference type="Rhea" id="RHEA-COMP:9863"/>
        <dbReference type="Rhea" id="RHEA-COMP:11604"/>
        <dbReference type="ChEBI" id="CHEBI:15378"/>
        <dbReference type="ChEBI" id="CHEBI:29999"/>
        <dbReference type="ChEBI" id="CHEBI:30616"/>
        <dbReference type="ChEBI" id="CHEBI:83421"/>
        <dbReference type="ChEBI" id="CHEBI:456216"/>
        <dbReference type="EC" id="2.7.11.1"/>
    </reaction>
</comment>
<evidence type="ECO:0000313" key="20">
    <source>
        <dbReference type="EMBL" id="JAP61921.1"/>
    </source>
</evidence>
<dbReference type="Gene3D" id="1.10.510.10">
    <property type="entry name" value="Transferase(Phosphotransferase) domain 1"/>
    <property type="match status" value="1"/>
</dbReference>
<keyword evidence="2" id="KW-0723">Serine/threonine-protein kinase</keyword>
<dbReference type="InterPro" id="IPR002219">
    <property type="entry name" value="PKC_DAG/PE"/>
</dbReference>
<keyword evidence="7" id="KW-0863">Zinc-finger</keyword>
<dbReference type="PROSITE" id="PS51285">
    <property type="entry name" value="AGC_KINASE_CTER"/>
    <property type="match status" value="1"/>
</dbReference>
<dbReference type="InterPro" id="IPR000719">
    <property type="entry name" value="Prot_kinase_dom"/>
</dbReference>
<evidence type="ECO:0000256" key="3">
    <source>
        <dbReference type="ARBA" id="ARBA00022553"/>
    </source>
</evidence>
<dbReference type="Gene3D" id="1.10.287.1490">
    <property type="match status" value="2"/>
</dbReference>
<evidence type="ECO:0000256" key="15">
    <source>
        <dbReference type="SAM" id="Coils"/>
    </source>
</evidence>
<name>A0A0V0J8D5_SCHSO</name>
<dbReference type="SUPFAM" id="SSF57889">
    <property type="entry name" value="Cysteine-rich domain"/>
    <property type="match status" value="1"/>
</dbReference>
<evidence type="ECO:0000259" key="18">
    <source>
        <dbReference type="PROSITE" id="PS50081"/>
    </source>
</evidence>
<dbReference type="CDD" id="cd20813">
    <property type="entry name" value="C1_ROCK"/>
    <property type="match status" value="1"/>
</dbReference>
<feature type="domain" description="AGC-kinase C-terminal" evidence="19">
    <location>
        <begin position="345"/>
        <end position="437"/>
    </location>
</feature>
<evidence type="ECO:0000256" key="13">
    <source>
        <dbReference type="ARBA" id="ARBA00048679"/>
    </source>
</evidence>
<keyword evidence="6 14" id="KW-0547">Nucleotide-binding</keyword>
<comment type="catalytic activity">
    <reaction evidence="12">
        <text>L-threonyl-[protein] + ATP = O-phospho-L-threonyl-[protein] + ADP + H(+)</text>
        <dbReference type="Rhea" id="RHEA:46608"/>
        <dbReference type="Rhea" id="RHEA-COMP:11060"/>
        <dbReference type="Rhea" id="RHEA-COMP:11605"/>
        <dbReference type="ChEBI" id="CHEBI:15378"/>
        <dbReference type="ChEBI" id="CHEBI:30013"/>
        <dbReference type="ChEBI" id="CHEBI:30616"/>
        <dbReference type="ChEBI" id="CHEBI:61977"/>
        <dbReference type="ChEBI" id="CHEBI:456216"/>
        <dbReference type="EC" id="2.7.11.1"/>
    </reaction>
</comment>
<keyword evidence="5" id="KW-0479">Metal-binding</keyword>
<evidence type="ECO:0000256" key="11">
    <source>
        <dbReference type="ARBA" id="ARBA00023054"/>
    </source>
</evidence>
<evidence type="ECO:0000256" key="1">
    <source>
        <dbReference type="ARBA" id="ARBA00012513"/>
    </source>
</evidence>
<evidence type="ECO:0000256" key="7">
    <source>
        <dbReference type="ARBA" id="ARBA00022771"/>
    </source>
</evidence>
<evidence type="ECO:0000256" key="8">
    <source>
        <dbReference type="ARBA" id="ARBA00022777"/>
    </source>
</evidence>
<dbReference type="GO" id="GO:0005737">
    <property type="term" value="C:cytoplasm"/>
    <property type="evidence" value="ECO:0007669"/>
    <property type="project" value="TreeGrafter"/>
</dbReference>
<dbReference type="AlphaFoldDB" id="A0A0V0J8D5"/>
<dbReference type="PROSITE" id="PS00108">
    <property type="entry name" value="PROTEIN_KINASE_ST"/>
    <property type="match status" value="1"/>
</dbReference>
<reference evidence="20" key="1">
    <citation type="submission" date="2016-01" db="EMBL/GenBank/DDBJ databases">
        <title>Reference transcriptome for the parasite Schistocephalus solidus: insights into the molecular evolution of parasitism.</title>
        <authorList>
            <person name="Hebert F.O."/>
            <person name="Grambauer S."/>
            <person name="Barber I."/>
            <person name="Landry C.R."/>
            <person name="Aubin-Horth N."/>
        </authorList>
    </citation>
    <scope>NUCLEOTIDE SEQUENCE</scope>
</reference>
<evidence type="ECO:0000256" key="4">
    <source>
        <dbReference type="ARBA" id="ARBA00022679"/>
    </source>
</evidence>
<dbReference type="Pfam" id="PF00069">
    <property type="entry name" value="Pkinase"/>
    <property type="match status" value="1"/>
</dbReference>
<dbReference type="InterPro" id="IPR008271">
    <property type="entry name" value="Ser/Thr_kinase_AS"/>
</dbReference>
<feature type="compositionally biased region" description="Polar residues" evidence="16">
    <location>
        <begin position="894"/>
        <end position="921"/>
    </location>
</feature>
<evidence type="ECO:0000256" key="2">
    <source>
        <dbReference type="ARBA" id="ARBA00022527"/>
    </source>
</evidence>
<keyword evidence="8" id="KW-0418">Kinase</keyword>
<organism evidence="20">
    <name type="scientific">Schistocephalus solidus</name>
    <name type="common">Tapeworm</name>
    <dbReference type="NCBI Taxonomy" id="70667"/>
    <lineage>
        <taxon>Eukaryota</taxon>
        <taxon>Metazoa</taxon>
        <taxon>Spiralia</taxon>
        <taxon>Lophotrochozoa</taxon>
        <taxon>Platyhelminthes</taxon>
        <taxon>Cestoda</taxon>
        <taxon>Eucestoda</taxon>
        <taxon>Diphyllobothriidea</taxon>
        <taxon>Diphyllobothriidae</taxon>
        <taxon>Schistocephalus</taxon>
    </lineage>
</organism>
<dbReference type="InterPro" id="IPR017441">
    <property type="entry name" value="Protein_kinase_ATP_BS"/>
</dbReference>
<feature type="domain" description="Protein kinase" evidence="17">
    <location>
        <begin position="74"/>
        <end position="344"/>
    </location>
</feature>
<keyword evidence="3" id="KW-0597">Phosphoprotein</keyword>
<dbReference type="GO" id="GO:0005856">
    <property type="term" value="C:cytoskeleton"/>
    <property type="evidence" value="ECO:0007669"/>
    <property type="project" value="TreeGrafter"/>
</dbReference>
<feature type="coiled-coil region" evidence="15">
    <location>
        <begin position="835"/>
        <end position="869"/>
    </location>
</feature>
<dbReference type="EMBL" id="GEEE01001304">
    <property type="protein sequence ID" value="JAP61921.1"/>
    <property type="molecule type" value="Transcribed_RNA"/>
</dbReference>
<evidence type="ECO:0000256" key="10">
    <source>
        <dbReference type="ARBA" id="ARBA00022840"/>
    </source>
</evidence>
<evidence type="ECO:0000256" key="9">
    <source>
        <dbReference type="ARBA" id="ARBA00022833"/>
    </source>
</evidence>
<feature type="region of interest" description="Disordered" evidence="16">
    <location>
        <begin position="1213"/>
        <end position="1261"/>
    </location>
</feature>
<feature type="coiled-coil region" evidence="15">
    <location>
        <begin position="710"/>
        <end position="786"/>
    </location>
</feature>
<dbReference type="InterPro" id="IPR046349">
    <property type="entry name" value="C1-like_sf"/>
</dbReference>
<feature type="region of interest" description="Disordered" evidence="16">
    <location>
        <begin position="885"/>
        <end position="924"/>
    </location>
</feature>
<dbReference type="GO" id="GO:0004674">
    <property type="term" value="F:protein serine/threonine kinase activity"/>
    <property type="evidence" value="ECO:0007669"/>
    <property type="project" value="UniProtKB-KW"/>
</dbReference>
<dbReference type="SUPFAM" id="SSF56112">
    <property type="entry name" value="Protein kinase-like (PK-like)"/>
    <property type="match status" value="1"/>
</dbReference>
<dbReference type="GO" id="GO:0031032">
    <property type="term" value="P:actomyosin structure organization"/>
    <property type="evidence" value="ECO:0007669"/>
    <property type="project" value="TreeGrafter"/>
</dbReference>
<feature type="binding site" evidence="14">
    <location>
        <position position="103"/>
    </location>
    <ligand>
        <name>ATP</name>
        <dbReference type="ChEBI" id="CHEBI:30616"/>
    </ligand>
</feature>
<feature type="domain" description="Phorbol-ester/DAG-type" evidence="18">
    <location>
        <begin position="1084"/>
        <end position="1139"/>
    </location>
</feature>
<dbReference type="InterPro" id="IPR050839">
    <property type="entry name" value="Rho-assoc_Ser/Thr_Kinase"/>
</dbReference>
<proteinExistence type="predicted"/>
<dbReference type="PANTHER" id="PTHR22988:SF71">
    <property type="entry name" value="CITRON RHO-INTERACTING KINASE"/>
    <property type="match status" value="1"/>
</dbReference>
<evidence type="ECO:0000259" key="17">
    <source>
        <dbReference type="PROSITE" id="PS50011"/>
    </source>
</evidence>
<dbReference type="SMART" id="SM00109">
    <property type="entry name" value="C1"/>
    <property type="match status" value="1"/>
</dbReference>
<evidence type="ECO:0000256" key="14">
    <source>
        <dbReference type="PROSITE-ProRule" id="PRU10141"/>
    </source>
</evidence>
<evidence type="ECO:0000256" key="6">
    <source>
        <dbReference type="ARBA" id="ARBA00022741"/>
    </source>
</evidence>
<evidence type="ECO:0000256" key="5">
    <source>
        <dbReference type="ARBA" id="ARBA00022723"/>
    </source>
</evidence>
<accession>A0A0V0J8D5</accession>
<evidence type="ECO:0000256" key="12">
    <source>
        <dbReference type="ARBA" id="ARBA00047899"/>
    </source>
</evidence>
<evidence type="ECO:0000259" key="19">
    <source>
        <dbReference type="PROSITE" id="PS51285"/>
    </source>
</evidence>
<dbReference type="Gene3D" id="3.30.60.20">
    <property type="match status" value="1"/>
</dbReference>
<dbReference type="EC" id="2.7.11.1" evidence="1"/>
<dbReference type="Gene3D" id="3.30.200.20">
    <property type="entry name" value="Phosphorylase Kinase, domain 1"/>
    <property type="match status" value="1"/>
</dbReference>
<dbReference type="CDD" id="cd05573">
    <property type="entry name" value="STKc_ROCK_NDR_like"/>
    <property type="match status" value="1"/>
</dbReference>
<dbReference type="PROSITE" id="PS50011">
    <property type="entry name" value="PROTEIN_KINASE_DOM"/>
    <property type="match status" value="1"/>
</dbReference>
<dbReference type="PROSITE" id="PS50081">
    <property type="entry name" value="ZF_DAG_PE_2"/>
    <property type="match status" value="1"/>
</dbReference>
<keyword evidence="4" id="KW-0808">Transferase</keyword>
<dbReference type="PROSITE" id="PS00107">
    <property type="entry name" value="PROTEIN_KINASE_ATP"/>
    <property type="match status" value="1"/>
</dbReference>
<protein>
    <recommendedName>
        <fullName evidence="1">non-specific serine/threonine protein kinase</fullName>
        <ecNumber evidence="1">2.7.11.1</ecNumber>
    </recommendedName>
</protein>
<dbReference type="InterPro" id="IPR011009">
    <property type="entry name" value="Kinase-like_dom_sf"/>
</dbReference>
<keyword evidence="11 15" id="KW-0175">Coiled coil</keyword>
<dbReference type="InterPro" id="IPR000961">
    <property type="entry name" value="AGC-kinase_C"/>
</dbReference>
<sequence length="1261" mass="139773">MSDCALPEVKDLSSILQNPTSTGHVENLLDVIAALIWDCNFQSAKNSRAIQSFIQRFSDVANLIYSQRAKYTDFELVKVIGQGGFGRVQLVREKNTRRVYAMKMMSKQHLLDHSQSGYWEERDIMVKADSEWLVACHQAFVDKENIYLCMEYMPGGDLYYWLEHYDTFTEEQARFYLAETVLALEALHGLGYIHRDLKPDNMLLDAMGHLKLADFGSCVRMDANGTYFCTSPIGTPDYISPEMLNCQSKAGYIGPECDWWALGVIAYEMLFGETAFYGQSLVETYSRILGHEKSLKIPTDTEITPEFEQLIRAFLRPASVRLGCPSKVPGEPGGAAAVKLHKFFATIDWSILHSSLPPIQPVVTSDVDTSNINFDESELTTSKFGNGSGNGSGPTNLPRSVGAFAPKKAPTPAYFTGENLAFAGFTFNRDASYVKPHVEEVAVDREEIAAALAEAKSQLQALERQATIDQIAIKEAQDRLNDANAELSEVSQDRAQIKTLNEELTVQLTALETERDALVDRVNRLQQQLTSTTENLETERKNSACVAALGRENADLKEKLATLMSANSEADMKLPMTAKEDYQKQPSAVAEVSEAEFANLKESLEEARRQNSLITAEISSARRLHAEEIGDLSDQLQVSKHFADLYKSQLAEAEEALALARKKEETLLRDISVYKANLETATAARLESKDKIFKLESSLAVAQAESSSMKKNFEGQLKDALNQVARHRQLAITRQNDLETITNQRAELMEHCKSLEANVSALTAQLQSLRDENAKQKMRLDQAVIKLAEVASGLPAVSGKKKTASDSAKVSQLQKQLRNAEHNHHKEVIGMQSTIDRLKADNSEKAEAIAELTETKQRLEAELSKAHSQINELYDWLDVKPGGRQGAVPVGSDNVASSAVGQRALDNSTRSSPSGTMSLQGRSPMSLSLESLQSLQPERTSTVRLQPQLMLPLEGVCDFPERCRGRHKLAWTPKYVVIAPFTISFYGSKEHIGNAPSDEIQIGKIFSVRPGTVLDLNYATADDVSRLICIVSDEMTALDGSGGDGSDITLSGRMPFTPNTTVNITSVPPGGAIGTGSGNISWHGHSFQPMTFRILNTMCEVCRRPCSDLLSPPPALECVRCRMRIHRHHVEHHERFVVCPKTVKQWLIRAPDPPARKDWISRIKQLQERYAEMQRGTDNAISPSSFCATPFSKFGRPLSSSTRYSSMRHFGHLLSNNRETPPRRSIAMPTTLPRTVSSNSCPTSNTSQPTHAIPPESQHDL</sequence>
<dbReference type="GO" id="GO:0008270">
    <property type="term" value="F:zinc ion binding"/>
    <property type="evidence" value="ECO:0007669"/>
    <property type="project" value="UniProtKB-KW"/>
</dbReference>
<gene>
    <name evidence="20" type="ORF">TR153390</name>
</gene>
<feature type="coiled-coil region" evidence="15">
    <location>
        <begin position="590"/>
        <end position="670"/>
    </location>
</feature>
<dbReference type="FunFam" id="1.10.510.10:FF:000751">
    <property type="entry name" value="Non-specific serine/threonine protein kinase"/>
    <property type="match status" value="1"/>
</dbReference>
<feature type="compositionally biased region" description="Polar residues" evidence="16">
    <location>
        <begin position="1232"/>
        <end position="1250"/>
    </location>
</feature>
<keyword evidence="10 14" id="KW-0067">ATP-binding</keyword>
<dbReference type="SMART" id="SM00220">
    <property type="entry name" value="S_TKc"/>
    <property type="match status" value="1"/>
</dbReference>
<feature type="coiled-coil region" evidence="15">
    <location>
        <begin position="445"/>
        <end position="566"/>
    </location>
</feature>
<keyword evidence="9" id="KW-0862">Zinc</keyword>
<dbReference type="GO" id="GO:0005524">
    <property type="term" value="F:ATP binding"/>
    <property type="evidence" value="ECO:0007669"/>
    <property type="project" value="UniProtKB-UniRule"/>
</dbReference>